<dbReference type="EMBL" id="LJZO01000042">
    <property type="protein sequence ID" value="ROV91627.1"/>
    <property type="molecule type" value="Genomic_DNA"/>
</dbReference>
<feature type="compositionally biased region" description="Basic and acidic residues" evidence="1">
    <location>
        <begin position="1"/>
        <end position="12"/>
    </location>
</feature>
<name>A0A423VKT0_CYTCH</name>
<evidence type="ECO:0000256" key="1">
    <source>
        <dbReference type="SAM" id="MobiDB-lite"/>
    </source>
</evidence>
<evidence type="ECO:0000313" key="2">
    <source>
        <dbReference type="EMBL" id="ROV91627.1"/>
    </source>
</evidence>
<keyword evidence="3" id="KW-1185">Reference proteome</keyword>
<dbReference type="AlphaFoldDB" id="A0A423VKT0"/>
<gene>
    <name evidence="2" type="ORF">VSDG_07921</name>
</gene>
<proteinExistence type="predicted"/>
<evidence type="ECO:0000313" key="3">
    <source>
        <dbReference type="Proteomes" id="UP000284375"/>
    </source>
</evidence>
<sequence>MVSEKDERRLEADSDLQAPSAIHREISGGVSLRPGESPLVDHSAPPLAVWIGREKKQAR</sequence>
<dbReference type="Proteomes" id="UP000284375">
    <property type="component" value="Unassembled WGS sequence"/>
</dbReference>
<feature type="region of interest" description="Disordered" evidence="1">
    <location>
        <begin position="1"/>
        <end position="23"/>
    </location>
</feature>
<protein>
    <submittedName>
        <fullName evidence="2">Uncharacterized protein</fullName>
    </submittedName>
</protein>
<accession>A0A423VKT0</accession>
<organism evidence="2 3">
    <name type="scientific">Cytospora chrysosperma</name>
    <name type="common">Cytospora canker fungus</name>
    <name type="synonym">Sphaeria chrysosperma</name>
    <dbReference type="NCBI Taxonomy" id="252740"/>
    <lineage>
        <taxon>Eukaryota</taxon>
        <taxon>Fungi</taxon>
        <taxon>Dikarya</taxon>
        <taxon>Ascomycota</taxon>
        <taxon>Pezizomycotina</taxon>
        <taxon>Sordariomycetes</taxon>
        <taxon>Sordariomycetidae</taxon>
        <taxon>Diaporthales</taxon>
        <taxon>Cytosporaceae</taxon>
        <taxon>Cytospora</taxon>
    </lineage>
</organism>
<reference evidence="2 3" key="1">
    <citation type="submission" date="2015-09" db="EMBL/GenBank/DDBJ databases">
        <title>Host preference determinants of Valsa canker pathogens revealed by comparative genomics.</title>
        <authorList>
            <person name="Yin Z."/>
            <person name="Huang L."/>
        </authorList>
    </citation>
    <scope>NUCLEOTIDE SEQUENCE [LARGE SCALE GENOMIC DNA]</scope>
    <source>
        <strain evidence="2 3">YSFL</strain>
    </source>
</reference>
<comment type="caution">
    <text evidence="2">The sequence shown here is derived from an EMBL/GenBank/DDBJ whole genome shotgun (WGS) entry which is preliminary data.</text>
</comment>